<organism evidence="1">
    <name type="scientific">hydrothermal vent metagenome</name>
    <dbReference type="NCBI Taxonomy" id="652676"/>
    <lineage>
        <taxon>unclassified sequences</taxon>
        <taxon>metagenomes</taxon>
        <taxon>ecological metagenomes</taxon>
    </lineage>
</organism>
<evidence type="ECO:0000313" key="1">
    <source>
        <dbReference type="EMBL" id="VAX39909.1"/>
    </source>
</evidence>
<reference evidence="1" key="1">
    <citation type="submission" date="2018-06" db="EMBL/GenBank/DDBJ databases">
        <authorList>
            <person name="Zhirakovskaya E."/>
        </authorList>
    </citation>
    <scope>NUCLEOTIDE SEQUENCE</scope>
</reference>
<dbReference type="AlphaFoldDB" id="A0A3B1DC77"/>
<sequence>MKRRDAWIRFAIVQVVFIAALGVAFARLSSTESKIFNSQFVRTSYLPTVNITRKTPLVIEPFYNDPQVVTDEELAQVLMKIRPKFAARHLKPNYVEHALRAWSVHAEFQDPEIMSGAAMLDFLTDHGKYIASWGNETKPLLQEKEKGVAIRWESKIDASVHHDHWLACLTEAGVSLDQPVFTPTRRDMTINDVLQQALRDFRPDEREVEWSAMAFGLWLAPDNHWKTTNHRQLNFDLLAKRLMRGDQKFGVCSGTHRVYSLMLLWRLNDENSDSNHPPMLSPAMQDAVYAHLESIRDKIKVSQFADGHWSSDWSRGADAVKTPIEDDEYKQVIATGHHLEWLAIAPKELHPPHHQIIKAAKWIIKNTTESSDEKILKSYTFYSHVGNALALWRNTHPSKFWKSWQQQHPFQKAVSKPQTIVPPAP</sequence>
<gene>
    <name evidence="1" type="ORF">MNBD_PLANCTO02-1802</name>
</gene>
<dbReference type="EMBL" id="UOGL01000381">
    <property type="protein sequence ID" value="VAX39909.1"/>
    <property type="molecule type" value="Genomic_DNA"/>
</dbReference>
<name>A0A3B1DC77_9ZZZZ</name>
<accession>A0A3B1DC77</accession>
<protein>
    <submittedName>
        <fullName evidence="1">Uncharacterized protein</fullName>
    </submittedName>
</protein>
<proteinExistence type="predicted"/>